<dbReference type="SUPFAM" id="SSF56091">
    <property type="entry name" value="DNA ligase/mRNA capping enzyme, catalytic domain"/>
    <property type="match status" value="1"/>
</dbReference>
<dbReference type="Pfam" id="PF09414">
    <property type="entry name" value="RNA_ligase"/>
    <property type="match status" value="1"/>
</dbReference>
<keyword evidence="5" id="KW-1185">Reference proteome</keyword>
<reference evidence="2" key="1">
    <citation type="journal article" date="2018" name="BMC Genomics">
        <title>Comparative genomics of the wheat fungal pathogen Pyrenophora tritici-repentis reveals chromosomal variations and genome plasticity.</title>
        <authorList>
            <person name="Moolhuijzen P."/>
            <person name="See P.T."/>
            <person name="Hane J.K."/>
            <person name="Shi G."/>
            <person name="Liu Z."/>
            <person name="Oliver R.P."/>
            <person name="Moffat C.S."/>
        </authorList>
    </citation>
    <scope>NUCLEOTIDE SEQUENCE [LARGE SCALE GENOMIC DNA]</scope>
    <source>
        <strain evidence="2">M4</strain>
    </source>
</reference>
<evidence type="ECO:0000313" key="5">
    <source>
        <dbReference type="Proteomes" id="UP000249757"/>
    </source>
</evidence>
<reference evidence="3" key="2">
    <citation type="submission" date="2021-05" db="EMBL/GenBank/DDBJ databases">
        <authorList>
            <person name="Moolhuijzen P.M."/>
            <person name="Moffat C.S."/>
        </authorList>
    </citation>
    <scope>NUCLEOTIDE SEQUENCE</scope>
    <source>
        <strain evidence="3">86-124</strain>
    </source>
</reference>
<dbReference type="EMBL" id="NQIK02000003">
    <property type="protein sequence ID" value="KAF7573744.1"/>
    <property type="molecule type" value="Genomic_DNA"/>
</dbReference>
<reference evidence="3" key="3">
    <citation type="journal article" date="2022" name="bioRxiv">
        <title>A global pangenome for the wheat fungal pathogen Pyrenophora tritici-repentis and prediction of effector protein structural homology.</title>
        <authorList>
            <person name="Moolhuijzen P."/>
            <person name="See P.T."/>
            <person name="Shi G."/>
            <person name="Powell H.R."/>
            <person name="Cockram J."/>
            <person name="Jorgensen L.N."/>
            <person name="Benslimane H."/>
            <person name="Strelkov S.E."/>
            <person name="Turner J."/>
            <person name="Liu Z."/>
            <person name="Moffat C.S."/>
        </authorList>
    </citation>
    <scope>NUCLEOTIDE SEQUENCE</scope>
    <source>
        <strain evidence="3">86-124</strain>
    </source>
</reference>
<dbReference type="OrthoDB" id="10005335at2759"/>
<protein>
    <submittedName>
        <fullName evidence="2">Atrophin-1 multi-domain protein</fullName>
    </submittedName>
</protein>
<sequence>MAATPSNLESTLYPKITTHISEIIEGLQALDRDPKHPEAPTLLAPIPIIGTAKLHGTHADILVHPNNTLTFQSRNLTSLTPSKDNAGFAAAMSSKTATLLHLRDLYLTRWSELNPTATLHQHHPVVIAGEWIGEKIQKDVAISQLSRRFVIVSVKVNGVWQNDQEYAGISLEADGIYNVSRAGLYHATLCPQDMARTITQVEELAEQVAARCPFAATFGLTGLGEGIVWKMACAKYNGDASLWFKTKGGVFKPKLFRAQQQSRMDDGVVVKRKAARAAAETWCSVQRLEQGWDVMREKGVRRDGSGAGVYVEWVKRDILVEEKRGIRDEGVDEEMLVVEIGKIARAWYKKRVRVEAGY</sequence>
<dbReference type="EMBL" id="NRDI02000005">
    <property type="protein sequence ID" value="KAI1515986.1"/>
    <property type="molecule type" value="Genomic_DNA"/>
</dbReference>
<dbReference type="OMA" id="AKIAKPW"/>
<feature type="domain" description="RNA ligase" evidence="1">
    <location>
        <begin position="47"/>
        <end position="246"/>
    </location>
</feature>
<dbReference type="InterPro" id="IPR021122">
    <property type="entry name" value="RNA_ligase_dom_REL/Rnl2"/>
</dbReference>
<evidence type="ECO:0000313" key="4">
    <source>
        <dbReference type="Proteomes" id="UP000245464"/>
    </source>
</evidence>
<dbReference type="Proteomes" id="UP000245464">
    <property type="component" value="Chromosome 3"/>
</dbReference>
<evidence type="ECO:0000313" key="3">
    <source>
        <dbReference type="EMBL" id="KAI1515986.1"/>
    </source>
</evidence>
<evidence type="ECO:0000313" key="2">
    <source>
        <dbReference type="EMBL" id="KAF7573744.1"/>
    </source>
</evidence>
<dbReference type="Gene3D" id="3.30.470.30">
    <property type="entry name" value="DNA ligase/mRNA capping enzyme"/>
    <property type="match status" value="1"/>
</dbReference>
<comment type="caution">
    <text evidence="2">The sequence shown here is derived from an EMBL/GenBank/DDBJ whole genome shotgun (WGS) entry which is preliminary data.</text>
</comment>
<accession>A0A2W1GT72</accession>
<organism evidence="2 4">
    <name type="scientific">Pyrenophora tritici-repentis</name>
    <dbReference type="NCBI Taxonomy" id="45151"/>
    <lineage>
        <taxon>Eukaryota</taxon>
        <taxon>Fungi</taxon>
        <taxon>Dikarya</taxon>
        <taxon>Ascomycota</taxon>
        <taxon>Pezizomycotina</taxon>
        <taxon>Dothideomycetes</taxon>
        <taxon>Pleosporomycetidae</taxon>
        <taxon>Pleosporales</taxon>
        <taxon>Pleosporineae</taxon>
        <taxon>Pleosporaceae</taxon>
        <taxon>Pyrenophora</taxon>
    </lineage>
</organism>
<name>A0A2W1GT72_9PLEO</name>
<proteinExistence type="predicted"/>
<evidence type="ECO:0000259" key="1">
    <source>
        <dbReference type="Pfam" id="PF09414"/>
    </source>
</evidence>
<gene>
    <name evidence="3" type="ORF">Ptr86124_004523</name>
    <name evidence="2" type="ORF">PtrM4_086490</name>
</gene>
<dbReference type="Proteomes" id="UP000249757">
    <property type="component" value="Unassembled WGS sequence"/>
</dbReference>
<reference evidence="5" key="4">
    <citation type="journal article" date="2022" name="Microb. Genom.">
        <title>A global pangenome for the wheat fungal pathogen Pyrenophora tritici-repentis and prediction of effector protein structural homology.</title>
        <authorList>
            <person name="Moolhuijzen P.M."/>
            <person name="See P.T."/>
            <person name="Shi G."/>
            <person name="Powell H.R."/>
            <person name="Cockram J."/>
            <person name="Jorgensen L.N."/>
            <person name="Benslimane H."/>
            <person name="Strelkov S.E."/>
            <person name="Turner J."/>
            <person name="Liu Z."/>
            <person name="Moffat C.S."/>
        </authorList>
    </citation>
    <scope>NUCLEOTIDE SEQUENCE [LARGE SCALE GENOMIC DNA]</scope>
</reference>
<dbReference type="AlphaFoldDB" id="A0A2W1GT72"/>